<evidence type="ECO:0000313" key="1">
    <source>
        <dbReference type="EMBL" id="KAK7467971.1"/>
    </source>
</evidence>
<reference evidence="1 2" key="1">
    <citation type="journal article" date="2023" name="Sci. Data">
        <title>Genome assembly of the Korean intertidal mud-creeper Batillaria attramentaria.</title>
        <authorList>
            <person name="Patra A.K."/>
            <person name="Ho P.T."/>
            <person name="Jun S."/>
            <person name="Lee S.J."/>
            <person name="Kim Y."/>
            <person name="Won Y.J."/>
        </authorList>
    </citation>
    <scope>NUCLEOTIDE SEQUENCE [LARGE SCALE GENOMIC DNA]</scope>
    <source>
        <strain evidence="1">Wonlab-2016</strain>
    </source>
</reference>
<organism evidence="1 2">
    <name type="scientific">Batillaria attramentaria</name>
    <dbReference type="NCBI Taxonomy" id="370345"/>
    <lineage>
        <taxon>Eukaryota</taxon>
        <taxon>Metazoa</taxon>
        <taxon>Spiralia</taxon>
        <taxon>Lophotrochozoa</taxon>
        <taxon>Mollusca</taxon>
        <taxon>Gastropoda</taxon>
        <taxon>Caenogastropoda</taxon>
        <taxon>Sorbeoconcha</taxon>
        <taxon>Cerithioidea</taxon>
        <taxon>Batillariidae</taxon>
        <taxon>Batillaria</taxon>
    </lineage>
</organism>
<accession>A0ABD0JAU4</accession>
<sequence>MFTCDDNDPGVIQLLHDAPSNLPMTSRLASPLSAPSGVTAAHPVMPSSEAGINHKLSQAFTTTIRFCLGSGKHESIATGRAATLSDALMKLKSSVYIRCPGVIHHALLYGRLKLVTGTP</sequence>
<evidence type="ECO:0000313" key="2">
    <source>
        <dbReference type="Proteomes" id="UP001519460"/>
    </source>
</evidence>
<proteinExistence type="predicted"/>
<comment type="caution">
    <text evidence="1">The sequence shown here is derived from an EMBL/GenBank/DDBJ whole genome shotgun (WGS) entry which is preliminary data.</text>
</comment>
<keyword evidence="2" id="KW-1185">Reference proteome</keyword>
<name>A0ABD0JAU4_9CAEN</name>
<dbReference type="AlphaFoldDB" id="A0ABD0JAU4"/>
<protein>
    <submittedName>
        <fullName evidence="1">Uncharacterized protein</fullName>
    </submittedName>
</protein>
<dbReference type="EMBL" id="JACVVK020000529">
    <property type="protein sequence ID" value="KAK7467971.1"/>
    <property type="molecule type" value="Genomic_DNA"/>
</dbReference>
<gene>
    <name evidence="1" type="ORF">BaRGS_00036814</name>
</gene>
<dbReference type="Proteomes" id="UP001519460">
    <property type="component" value="Unassembled WGS sequence"/>
</dbReference>